<proteinExistence type="predicted"/>
<comment type="caution">
    <text evidence="1">The sequence shown here is derived from an EMBL/GenBank/DDBJ whole genome shotgun (WGS) entry which is preliminary data.</text>
</comment>
<dbReference type="STRING" id="44252.DJ90_4300"/>
<protein>
    <recommendedName>
        <fullName evidence="3">Sigma-70 family RNA polymerase sigma factor</fullName>
    </recommendedName>
</protein>
<sequence>MNRHILYKILKYGVISVKKETIMDYYRGELKRIAWKIQYKARVTSKHELPLKSENVSRAANFQNEVDRKLYVEYLINSIPTDIGRKIIFEIYINEKTEVQLAKELNISQQGVNQWKRKTLKYLCQKMSS</sequence>
<dbReference type="EMBL" id="JMQA01000040">
    <property type="protein sequence ID" value="KFM98332.1"/>
    <property type="molecule type" value="Genomic_DNA"/>
</dbReference>
<keyword evidence="2" id="KW-1185">Reference proteome</keyword>
<dbReference type="OrthoDB" id="2471618at2"/>
<dbReference type="InterPro" id="IPR013324">
    <property type="entry name" value="RNA_pol_sigma_r3/r4-like"/>
</dbReference>
<evidence type="ECO:0000313" key="1">
    <source>
        <dbReference type="EMBL" id="KFM98332.1"/>
    </source>
</evidence>
<name>A0A090YK66_PAEMA</name>
<reference evidence="1 2" key="1">
    <citation type="submission" date="2014-04" db="EMBL/GenBank/DDBJ databases">
        <authorList>
            <person name="Bishop-Lilly K.A."/>
            <person name="Broomall S.M."/>
            <person name="Chain P.S."/>
            <person name="Chertkov O."/>
            <person name="Coyne S.R."/>
            <person name="Daligault H.E."/>
            <person name="Davenport K.W."/>
            <person name="Erkkila T."/>
            <person name="Frey K.G."/>
            <person name="Gibbons H.S."/>
            <person name="Gu W."/>
            <person name="Jaissle J."/>
            <person name="Johnson S.L."/>
            <person name="Koroleva G.I."/>
            <person name="Ladner J.T."/>
            <person name="Lo C.-C."/>
            <person name="Minogue T.D."/>
            <person name="Munk C."/>
            <person name="Palacios G.F."/>
            <person name="Redden C.L."/>
            <person name="Rosenzweig C.N."/>
            <person name="Scholz M.B."/>
            <person name="Teshima H."/>
            <person name="Xu Y."/>
        </authorList>
    </citation>
    <scope>NUCLEOTIDE SEQUENCE [LARGE SCALE GENOMIC DNA]</scope>
    <source>
        <strain evidence="1 2">8244</strain>
    </source>
</reference>
<dbReference type="AlphaFoldDB" id="A0A090YK66"/>
<accession>A0A090YK66</accession>
<organism evidence="1 2">
    <name type="scientific">Paenibacillus macerans</name>
    <name type="common">Bacillus macerans</name>
    <dbReference type="NCBI Taxonomy" id="44252"/>
    <lineage>
        <taxon>Bacteria</taxon>
        <taxon>Bacillati</taxon>
        <taxon>Bacillota</taxon>
        <taxon>Bacilli</taxon>
        <taxon>Bacillales</taxon>
        <taxon>Paenibacillaceae</taxon>
        <taxon>Paenibacillus</taxon>
    </lineage>
</organism>
<evidence type="ECO:0000313" key="2">
    <source>
        <dbReference type="Proteomes" id="UP000029278"/>
    </source>
</evidence>
<gene>
    <name evidence="1" type="ORF">DJ90_4300</name>
</gene>
<dbReference type="HOGENOM" id="CLU_155743_0_0_9"/>
<dbReference type="SUPFAM" id="SSF88659">
    <property type="entry name" value="Sigma3 and sigma4 domains of RNA polymerase sigma factors"/>
    <property type="match status" value="1"/>
</dbReference>
<evidence type="ECO:0008006" key="3">
    <source>
        <dbReference type="Google" id="ProtNLM"/>
    </source>
</evidence>
<dbReference type="Proteomes" id="UP000029278">
    <property type="component" value="Unassembled WGS sequence"/>
</dbReference>